<feature type="transmembrane region" description="Helical" evidence="1">
    <location>
        <begin position="14"/>
        <end position="36"/>
    </location>
</feature>
<dbReference type="EMBL" id="MU866243">
    <property type="protein sequence ID" value="KAK4175235.1"/>
    <property type="molecule type" value="Genomic_DNA"/>
</dbReference>
<sequence>MGLVFGQLYTTERFLVSFFIFGIFSGSFFFWFFYFLFLAFFSVSTLGKGGTMSYEYWVSLLLQFSCYHISVILRVDRLIAIG</sequence>
<evidence type="ECO:0000256" key="1">
    <source>
        <dbReference type="SAM" id="Phobius"/>
    </source>
</evidence>
<keyword evidence="1" id="KW-0812">Transmembrane</keyword>
<evidence type="ECO:0000313" key="3">
    <source>
        <dbReference type="Proteomes" id="UP001302321"/>
    </source>
</evidence>
<proteinExistence type="predicted"/>
<protein>
    <submittedName>
        <fullName evidence="2">Uncharacterized protein</fullName>
    </submittedName>
</protein>
<feature type="transmembrane region" description="Helical" evidence="1">
    <location>
        <begin position="56"/>
        <end position="75"/>
    </location>
</feature>
<dbReference type="AlphaFoldDB" id="A0AAN6W554"/>
<reference evidence="2" key="2">
    <citation type="submission" date="2023-05" db="EMBL/GenBank/DDBJ databases">
        <authorList>
            <consortium name="Lawrence Berkeley National Laboratory"/>
            <person name="Steindorff A."/>
            <person name="Hensen N."/>
            <person name="Bonometti L."/>
            <person name="Westerberg I."/>
            <person name="Brannstrom I.O."/>
            <person name="Guillou S."/>
            <person name="Cros-Aarteil S."/>
            <person name="Calhoun S."/>
            <person name="Haridas S."/>
            <person name="Kuo A."/>
            <person name="Mondo S."/>
            <person name="Pangilinan J."/>
            <person name="Riley R."/>
            <person name="Labutti K."/>
            <person name="Andreopoulos B."/>
            <person name="Lipzen A."/>
            <person name="Chen C."/>
            <person name="Yanf M."/>
            <person name="Daum C."/>
            <person name="Ng V."/>
            <person name="Clum A."/>
            <person name="Ohm R."/>
            <person name="Martin F."/>
            <person name="Silar P."/>
            <person name="Natvig D."/>
            <person name="Lalanne C."/>
            <person name="Gautier V."/>
            <person name="Ament-Velasquez S.L."/>
            <person name="Kruys A."/>
            <person name="Hutchinson M.I."/>
            <person name="Powell A.J."/>
            <person name="Barry K."/>
            <person name="Miller A.N."/>
            <person name="Grigoriev I.V."/>
            <person name="Debuchy R."/>
            <person name="Gladieux P."/>
            <person name="Thoren M.H."/>
            <person name="Johannesson H."/>
        </authorList>
    </citation>
    <scope>NUCLEOTIDE SEQUENCE</scope>
    <source>
        <strain evidence="2">CBS 892.96</strain>
    </source>
</reference>
<accession>A0AAN6W554</accession>
<evidence type="ECO:0000313" key="2">
    <source>
        <dbReference type="EMBL" id="KAK4175235.1"/>
    </source>
</evidence>
<keyword evidence="3" id="KW-1185">Reference proteome</keyword>
<keyword evidence="1" id="KW-1133">Transmembrane helix</keyword>
<comment type="caution">
    <text evidence="2">The sequence shown here is derived from an EMBL/GenBank/DDBJ whole genome shotgun (WGS) entry which is preliminary data.</text>
</comment>
<organism evidence="2 3">
    <name type="scientific">Triangularia setosa</name>
    <dbReference type="NCBI Taxonomy" id="2587417"/>
    <lineage>
        <taxon>Eukaryota</taxon>
        <taxon>Fungi</taxon>
        <taxon>Dikarya</taxon>
        <taxon>Ascomycota</taxon>
        <taxon>Pezizomycotina</taxon>
        <taxon>Sordariomycetes</taxon>
        <taxon>Sordariomycetidae</taxon>
        <taxon>Sordariales</taxon>
        <taxon>Podosporaceae</taxon>
        <taxon>Triangularia</taxon>
    </lineage>
</organism>
<name>A0AAN6W554_9PEZI</name>
<dbReference type="Proteomes" id="UP001302321">
    <property type="component" value="Unassembled WGS sequence"/>
</dbReference>
<gene>
    <name evidence="2" type="ORF">QBC36DRAFT_331903</name>
</gene>
<reference evidence="2" key="1">
    <citation type="journal article" date="2023" name="Mol. Phylogenet. Evol.">
        <title>Genome-scale phylogeny and comparative genomics of the fungal order Sordariales.</title>
        <authorList>
            <person name="Hensen N."/>
            <person name="Bonometti L."/>
            <person name="Westerberg I."/>
            <person name="Brannstrom I.O."/>
            <person name="Guillou S."/>
            <person name="Cros-Aarteil S."/>
            <person name="Calhoun S."/>
            <person name="Haridas S."/>
            <person name="Kuo A."/>
            <person name="Mondo S."/>
            <person name="Pangilinan J."/>
            <person name="Riley R."/>
            <person name="LaButti K."/>
            <person name="Andreopoulos B."/>
            <person name="Lipzen A."/>
            <person name="Chen C."/>
            <person name="Yan M."/>
            <person name="Daum C."/>
            <person name="Ng V."/>
            <person name="Clum A."/>
            <person name="Steindorff A."/>
            <person name="Ohm R.A."/>
            <person name="Martin F."/>
            <person name="Silar P."/>
            <person name="Natvig D.O."/>
            <person name="Lalanne C."/>
            <person name="Gautier V."/>
            <person name="Ament-Velasquez S.L."/>
            <person name="Kruys A."/>
            <person name="Hutchinson M.I."/>
            <person name="Powell A.J."/>
            <person name="Barry K."/>
            <person name="Miller A.N."/>
            <person name="Grigoriev I.V."/>
            <person name="Debuchy R."/>
            <person name="Gladieux P."/>
            <person name="Hiltunen Thoren M."/>
            <person name="Johannesson H."/>
        </authorList>
    </citation>
    <scope>NUCLEOTIDE SEQUENCE</scope>
    <source>
        <strain evidence="2">CBS 892.96</strain>
    </source>
</reference>
<keyword evidence="1" id="KW-0472">Membrane</keyword>